<protein>
    <submittedName>
        <fullName evidence="2">Uncharacterized protein</fullName>
    </submittedName>
</protein>
<name>X1N2H1_9ZZZZ</name>
<keyword evidence="1" id="KW-0472">Membrane</keyword>
<dbReference type="AlphaFoldDB" id="X1N2H1"/>
<feature type="transmembrane region" description="Helical" evidence="1">
    <location>
        <begin position="12"/>
        <end position="34"/>
    </location>
</feature>
<comment type="caution">
    <text evidence="2">The sequence shown here is derived from an EMBL/GenBank/DDBJ whole genome shotgun (WGS) entry which is preliminary data.</text>
</comment>
<accession>X1N2H1</accession>
<evidence type="ECO:0000256" key="1">
    <source>
        <dbReference type="SAM" id="Phobius"/>
    </source>
</evidence>
<dbReference type="EMBL" id="BARV01006430">
    <property type="protein sequence ID" value="GAI12794.1"/>
    <property type="molecule type" value="Genomic_DNA"/>
</dbReference>
<organism evidence="2">
    <name type="scientific">marine sediment metagenome</name>
    <dbReference type="NCBI Taxonomy" id="412755"/>
    <lineage>
        <taxon>unclassified sequences</taxon>
        <taxon>metagenomes</taxon>
        <taxon>ecological metagenomes</taxon>
    </lineage>
</organism>
<gene>
    <name evidence="2" type="ORF">S06H3_13177</name>
</gene>
<keyword evidence="1" id="KW-0812">Transmembrane</keyword>
<keyword evidence="1" id="KW-1133">Transmembrane helix</keyword>
<reference evidence="2" key="1">
    <citation type="journal article" date="2014" name="Front. Microbiol.">
        <title>High frequency of phylogenetically diverse reductive dehalogenase-homologous genes in deep subseafloor sedimentary metagenomes.</title>
        <authorList>
            <person name="Kawai M."/>
            <person name="Futagami T."/>
            <person name="Toyoda A."/>
            <person name="Takaki Y."/>
            <person name="Nishi S."/>
            <person name="Hori S."/>
            <person name="Arai W."/>
            <person name="Tsubouchi T."/>
            <person name="Morono Y."/>
            <person name="Uchiyama I."/>
            <person name="Ito T."/>
            <person name="Fujiyama A."/>
            <person name="Inagaki F."/>
            <person name="Takami H."/>
        </authorList>
    </citation>
    <scope>NUCLEOTIDE SEQUENCE</scope>
    <source>
        <strain evidence="2">Expedition CK06-06</strain>
    </source>
</reference>
<proteinExistence type="predicted"/>
<evidence type="ECO:0000313" key="2">
    <source>
        <dbReference type="EMBL" id="GAI12794.1"/>
    </source>
</evidence>
<sequence length="40" mass="4368">MFSKTWWQREVTFSSVTATLAGTILGIVIAAWLLGLVGWG</sequence>